<name>A0ABM8DVZ2_9MICO</name>
<evidence type="ECO:0000313" key="4">
    <source>
        <dbReference type="Proteomes" id="UP001317779"/>
    </source>
</evidence>
<dbReference type="InterPro" id="IPR018357">
    <property type="entry name" value="Hexapep_transf_CS"/>
</dbReference>
<dbReference type="InterPro" id="IPR011004">
    <property type="entry name" value="Trimer_LpxA-like_sf"/>
</dbReference>
<dbReference type="PROSITE" id="PS00101">
    <property type="entry name" value="HEXAPEP_TRANSFERASES"/>
    <property type="match status" value="1"/>
</dbReference>
<keyword evidence="1" id="KW-0808">Transferase</keyword>
<dbReference type="Pfam" id="PF00132">
    <property type="entry name" value="Hexapep"/>
    <property type="match status" value="1"/>
</dbReference>
<dbReference type="InterPro" id="IPR051159">
    <property type="entry name" value="Hexapeptide_acetyltransf"/>
</dbReference>
<dbReference type="EMBL" id="AP027141">
    <property type="protein sequence ID" value="BDV29782.1"/>
    <property type="molecule type" value="Genomic_DNA"/>
</dbReference>
<dbReference type="SUPFAM" id="SSF51161">
    <property type="entry name" value="Trimeric LpxA-like enzymes"/>
    <property type="match status" value="1"/>
</dbReference>
<evidence type="ECO:0000313" key="3">
    <source>
        <dbReference type="EMBL" id="BDV29782.1"/>
    </source>
</evidence>
<dbReference type="PANTHER" id="PTHR23416">
    <property type="entry name" value="SIALIC ACID SYNTHASE-RELATED"/>
    <property type="match status" value="1"/>
</dbReference>
<sequence>MRAAIGKALLLMDRLVDGIRRSYWRLRTDGVGTGSRLASTVRIRAPRYVSIGARCVLNDFVHIWGAGGVEIGDDTLIAAHSVISSQSHDIDALAAGSLYRETAANARVVIGRNVWIASNVVIGPGVTVGDNAVIGAGSVVLKDVPPGTLVAGVPARAIRALQ</sequence>
<dbReference type="InterPro" id="IPR001451">
    <property type="entry name" value="Hexapep"/>
</dbReference>
<protein>
    <submittedName>
        <fullName evidence="3">Acetyltransferase</fullName>
    </submittedName>
</protein>
<proteinExistence type="predicted"/>
<accession>A0ABM8DVZ2</accession>
<keyword evidence="4" id="KW-1185">Reference proteome</keyword>
<evidence type="ECO:0000256" key="1">
    <source>
        <dbReference type="ARBA" id="ARBA00022679"/>
    </source>
</evidence>
<organism evidence="3 4">
    <name type="scientific">Microbacterium terricola</name>
    <dbReference type="NCBI Taxonomy" id="344163"/>
    <lineage>
        <taxon>Bacteria</taxon>
        <taxon>Bacillati</taxon>
        <taxon>Actinomycetota</taxon>
        <taxon>Actinomycetes</taxon>
        <taxon>Micrococcales</taxon>
        <taxon>Microbacteriaceae</taxon>
        <taxon>Microbacterium</taxon>
    </lineage>
</organism>
<dbReference type="Gene3D" id="2.160.10.10">
    <property type="entry name" value="Hexapeptide repeat proteins"/>
    <property type="match status" value="1"/>
</dbReference>
<gene>
    <name evidence="3" type="ORF">Microterr_04420</name>
</gene>
<reference evidence="3 4" key="1">
    <citation type="submission" date="2022-12" db="EMBL/GenBank/DDBJ databases">
        <title>Microbacterium terricola strain KV-448 chromosome, complete genome.</title>
        <authorList>
            <person name="Oshima T."/>
            <person name="Moriya T."/>
            <person name="Bessho Y."/>
        </authorList>
    </citation>
    <scope>NUCLEOTIDE SEQUENCE [LARGE SCALE GENOMIC DNA]</scope>
    <source>
        <strain evidence="3 4">KV-448</strain>
    </source>
</reference>
<evidence type="ECO:0000256" key="2">
    <source>
        <dbReference type="ARBA" id="ARBA00022737"/>
    </source>
</evidence>
<keyword evidence="2" id="KW-0677">Repeat</keyword>
<dbReference type="CDD" id="cd04647">
    <property type="entry name" value="LbH_MAT_like"/>
    <property type="match status" value="1"/>
</dbReference>
<dbReference type="Proteomes" id="UP001317779">
    <property type="component" value="Chromosome"/>
</dbReference>